<proteinExistence type="predicted"/>
<accession>S3DL18</accession>
<dbReference type="EMBL" id="KE145370">
    <property type="protein sequence ID" value="EPE27248.1"/>
    <property type="molecule type" value="Genomic_DNA"/>
</dbReference>
<dbReference type="RefSeq" id="XP_008086438.1">
    <property type="nucleotide sequence ID" value="XM_008088247.1"/>
</dbReference>
<dbReference type="Proteomes" id="UP000016922">
    <property type="component" value="Unassembled WGS sequence"/>
</dbReference>
<evidence type="ECO:0000313" key="1">
    <source>
        <dbReference type="EMBL" id="EPE27248.1"/>
    </source>
</evidence>
<protein>
    <submittedName>
        <fullName evidence="1">Uncharacterized protein</fullName>
    </submittedName>
</protein>
<name>S3DL18_GLAL2</name>
<reference evidence="1 2" key="1">
    <citation type="journal article" date="2013" name="BMC Genomics">
        <title>Genomics-driven discovery of the pneumocandin biosynthetic gene cluster in the fungus Glarea lozoyensis.</title>
        <authorList>
            <person name="Chen L."/>
            <person name="Yue Q."/>
            <person name="Zhang X."/>
            <person name="Xiang M."/>
            <person name="Wang C."/>
            <person name="Li S."/>
            <person name="Che Y."/>
            <person name="Ortiz-Lopez F.J."/>
            <person name="Bills G.F."/>
            <person name="Liu X."/>
            <person name="An Z."/>
        </authorList>
    </citation>
    <scope>NUCLEOTIDE SEQUENCE [LARGE SCALE GENOMIC DNA]</scope>
    <source>
        <strain evidence="2">ATCC 20868 / MF5171</strain>
    </source>
</reference>
<dbReference type="GeneID" id="19462218"/>
<dbReference type="AlphaFoldDB" id="S3DL18"/>
<keyword evidence="2" id="KW-1185">Reference proteome</keyword>
<evidence type="ECO:0000313" key="2">
    <source>
        <dbReference type="Proteomes" id="UP000016922"/>
    </source>
</evidence>
<dbReference type="KEGG" id="glz:GLAREA_03163"/>
<organism evidence="1 2">
    <name type="scientific">Glarea lozoyensis (strain ATCC 20868 / MF5171)</name>
    <dbReference type="NCBI Taxonomy" id="1116229"/>
    <lineage>
        <taxon>Eukaryota</taxon>
        <taxon>Fungi</taxon>
        <taxon>Dikarya</taxon>
        <taxon>Ascomycota</taxon>
        <taxon>Pezizomycotina</taxon>
        <taxon>Leotiomycetes</taxon>
        <taxon>Helotiales</taxon>
        <taxon>Helotiaceae</taxon>
        <taxon>Glarea</taxon>
    </lineage>
</organism>
<gene>
    <name evidence="1" type="ORF">GLAREA_03163</name>
</gene>
<dbReference type="HOGENOM" id="CLU_1796656_0_0_1"/>
<sequence length="144" mass="16019">MSLHLGPITNRDLRSPNRCLFCRSQISKTLWVCHLCNSAAIPTEDNNRKSIFWATYSFGTQFSAPKPSTIQPDTIAVLMASSLRDSLLRADDNVEAALFIRHSDDSVMMSYRVDGQPTITRRGISAITLQDMVAFDQVVARIAA</sequence>